<dbReference type="Gene3D" id="3.40.50.1820">
    <property type="entry name" value="alpha/beta hydrolase"/>
    <property type="match status" value="1"/>
</dbReference>
<feature type="active site" description="Nucleophile" evidence="3">
    <location>
        <position position="196"/>
    </location>
</feature>
<dbReference type="Pfam" id="PF06441">
    <property type="entry name" value="EHN"/>
    <property type="match status" value="1"/>
</dbReference>
<dbReference type="InterPro" id="IPR029058">
    <property type="entry name" value="AB_hydrolase_fold"/>
</dbReference>
<dbReference type="AlphaFoldDB" id="A0A6A6AWW9"/>
<dbReference type="RefSeq" id="XP_033391948.1">
    <property type="nucleotide sequence ID" value="XM_033537625.1"/>
</dbReference>
<keyword evidence="2" id="KW-0378">Hydrolase</keyword>
<gene>
    <name evidence="5" type="ORF">K452DRAFT_237850</name>
</gene>
<evidence type="ECO:0000256" key="2">
    <source>
        <dbReference type="ARBA" id="ARBA00022801"/>
    </source>
</evidence>
<dbReference type="PANTHER" id="PTHR21661">
    <property type="entry name" value="EPOXIDE HYDROLASE 1-RELATED"/>
    <property type="match status" value="1"/>
</dbReference>
<feature type="active site" description="Proton donor" evidence="3">
    <location>
        <position position="317"/>
    </location>
</feature>
<feature type="active site" description="Proton acceptor" evidence="3">
    <location>
        <position position="361"/>
    </location>
</feature>
<reference evidence="5" key="1">
    <citation type="journal article" date="2020" name="Stud. Mycol.">
        <title>101 Dothideomycetes genomes: a test case for predicting lifestyles and emergence of pathogens.</title>
        <authorList>
            <person name="Haridas S."/>
            <person name="Albert R."/>
            <person name="Binder M."/>
            <person name="Bloem J."/>
            <person name="Labutti K."/>
            <person name="Salamov A."/>
            <person name="Andreopoulos B."/>
            <person name="Baker S."/>
            <person name="Barry K."/>
            <person name="Bills G."/>
            <person name="Bluhm B."/>
            <person name="Cannon C."/>
            <person name="Castanera R."/>
            <person name="Culley D."/>
            <person name="Daum C."/>
            <person name="Ezra D."/>
            <person name="Gonzalez J."/>
            <person name="Henrissat B."/>
            <person name="Kuo A."/>
            <person name="Liang C."/>
            <person name="Lipzen A."/>
            <person name="Lutzoni F."/>
            <person name="Magnuson J."/>
            <person name="Mondo S."/>
            <person name="Nolan M."/>
            <person name="Ohm R."/>
            <person name="Pangilinan J."/>
            <person name="Park H.-J."/>
            <person name="Ramirez L."/>
            <person name="Alfaro M."/>
            <person name="Sun H."/>
            <person name="Tritt A."/>
            <person name="Yoshinaga Y."/>
            <person name="Zwiers L.-H."/>
            <person name="Turgeon B."/>
            <person name="Goodwin S."/>
            <person name="Spatafora J."/>
            <person name="Crous P."/>
            <person name="Grigoriev I."/>
        </authorList>
    </citation>
    <scope>NUCLEOTIDE SEQUENCE</scope>
    <source>
        <strain evidence="5">CBS 121167</strain>
    </source>
</reference>
<dbReference type="SUPFAM" id="SSF53474">
    <property type="entry name" value="alpha/beta-Hydrolases"/>
    <property type="match status" value="1"/>
</dbReference>
<dbReference type="OrthoDB" id="7130006at2759"/>
<accession>A0A6A6AWW9</accession>
<evidence type="ECO:0000313" key="6">
    <source>
        <dbReference type="Proteomes" id="UP000799438"/>
    </source>
</evidence>
<dbReference type="GO" id="GO:0097176">
    <property type="term" value="P:epoxide metabolic process"/>
    <property type="evidence" value="ECO:0007669"/>
    <property type="project" value="TreeGrafter"/>
</dbReference>
<dbReference type="InterPro" id="IPR010497">
    <property type="entry name" value="Epoxide_hydro_N"/>
</dbReference>
<sequence>MAAYETLPKTAKSKPTKFEVSIPEEKLQQLKQLVKLSPIAPETYENLHEDRSFGISRSWLQAAKQEWGNNFDWRAHEKHINSFPHYKHDIRDDDGKTYSLHYVALFSEKPDAVPIVFLHGWPGSFLEFLPMLSLLKARYKPAELPYHVIVPSLVGFGFSARPPLDRDWTAEDTARLTDRLMRELGFEAGYVAQGGDIGSFLSRLLCSKYASCKAMHINVCNVPQPPNIPDSAINELERKYLPRGAEFMATGAAYAIEQGTRPSTIGLVLSTSPLALLAWIGEKFLTWTDADPTLSTILESVSLYWLTDTYPTSIYTYRQFNTGDKPFGFSWFPYELAPVPRAWAATTGNLVFYRQHDAGGHFAALEKPKLLLRDVEDFVGKVWAKAK</sequence>
<evidence type="ECO:0000259" key="4">
    <source>
        <dbReference type="Pfam" id="PF06441"/>
    </source>
</evidence>
<keyword evidence="6" id="KW-1185">Reference proteome</keyword>
<comment type="similarity">
    <text evidence="1">Belongs to the peptidase S33 family.</text>
</comment>
<evidence type="ECO:0000256" key="1">
    <source>
        <dbReference type="ARBA" id="ARBA00010088"/>
    </source>
</evidence>
<dbReference type="PANTHER" id="PTHR21661:SF39">
    <property type="entry name" value="HYDROLASE, PUTATIVE (AFU_ORTHOLOGUE AFUA_3G08960)-RELATED"/>
    <property type="match status" value="1"/>
</dbReference>
<dbReference type="GO" id="GO:0004301">
    <property type="term" value="F:epoxide hydrolase activity"/>
    <property type="evidence" value="ECO:0007669"/>
    <property type="project" value="TreeGrafter"/>
</dbReference>
<dbReference type="EMBL" id="ML995528">
    <property type="protein sequence ID" value="KAF2136230.1"/>
    <property type="molecule type" value="Genomic_DNA"/>
</dbReference>
<name>A0A6A6AWW9_9PEZI</name>
<evidence type="ECO:0000313" key="5">
    <source>
        <dbReference type="EMBL" id="KAF2136230.1"/>
    </source>
</evidence>
<dbReference type="PIRSF" id="PIRSF001112">
    <property type="entry name" value="Epoxide_hydrolase"/>
    <property type="match status" value="1"/>
</dbReference>
<proteinExistence type="inferred from homology"/>
<dbReference type="InterPro" id="IPR000639">
    <property type="entry name" value="Epox_hydrolase-like"/>
</dbReference>
<protein>
    <recommendedName>
        <fullName evidence="4">Epoxide hydrolase N-terminal domain-containing protein</fullName>
    </recommendedName>
</protein>
<dbReference type="InterPro" id="IPR016292">
    <property type="entry name" value="Epoxide_hydrolase"/>
</dbReference>
<dbReference type="PRINTS" id="PR00412">
    <property type="entry name" value="EPOXHYDRLASE"/>
</dbReference>
<dbReference type="GeneID" id="54295121"/>
<dbReference type="Proteomes" id="UP000799438">
    <property type="component" value="Unassembled WGS sequence"/>
</dbReference>
<evidence type="ECO:0000256" key="3">
    <source>
        <dbReference type="PIRSR" id="PIRSR001112-1"/>
    </source>
</evidence>
<feature type="domain" description="Epoxide hydrolase N-terminal" evidence="4">
    <location>
        <begin position="16"/>
        <end position="128"/>
    </location>
</feature>
<organism evidence="5 6">
    <name type="scientific">Aplosporella prunicola CBS 121167</name>
    <dbReference type="NCBI Taxonomy" id="1176127"/>
    <lineage>
        <taxon>Eukaryota</taxon>
        <taxon>Fungi</taxon>
        <taxon>Dikarya</taxon>
        <taxon>Ascomycota</taxon>
        <taxon>Pezizomycotina</taxon>
        <taxon>Dothideomycetes</taxon>
        <taxon>Dothideomycetes incertae sedis</taxon>
        <taxon>Botryosphaeriales</taxon>
        <taxon>Aplosporellaceae</taxon>
        <taxon>Aplosporella</taxon>
    </lineage>
</organism>